<dbReference type="Pfam" id="PF00593">
    <property type="entry name" value="TonB_dep_Rec_b-barrel"/>
    <property type="match status" value="1"/>
</dbReference>
<keyword evidence="5 11" id="KW-0812">Transmembrane</keyword>
<evidence type="ECO:0000259" key="14">
    <source>
        <dbReference type="Pfam" id="PF07715"/>
    </source>
</evidence>
<dbReference type="InterPro" id="IPR000531">
    <property type="entry name" value="Beta-barrel_TonB"/>
</dbReference>
<keyword evidence="8 12" id="KW-0798">TonB box</keyword>
<dbReference type="RefSeq" id="WP_381491621.1">
    <property type="nucleotide sequence ID" value="NZ_JBHTIK010000008.1"/>
</dbReference>
<comment type="caution">
    <text evidence="15">The sequence shown here is derived from an EMBL/GenBank/DDBJ whole genome shotgun (WGS) entry which is preliminary data.</text>
</comment>
<dbReference type="InterPro" id="IPR012910">
    <property type="entry name" value="Plug_dom"/>
</dbReference>
<evidence type="ECO:0000259" key="13">
    <source>
        <dbReference type="Pfam" id="PF00593"/>
    </source>
</evidence>
<dbReference type="PANTHER" id="PTHR32552:SF81">
    <property type="entry name" value="TONB-DEPENDENT OUTER MEMBRANE RECEPTOR"/>
    <property type="match status" value="1"/>
</dbReference>
<dbReference type="Gene3D" id="2.170.130.10">
    <property type="entry name" value="TonB-dependent receptor, plug domain"/>
    <property type="match status" value="1"/>
</dbReference>
<proteinExistence type="inferred from homology"/>
<name>A0ABW3C4E6_SPHXN</name>
<keyword evidence="4" id="KW-0410">Iron transport</keyword>
<evidence type="ECO:0000313" key="15">
    <source>
        <dbReference type="EMBL" id="MFD0849296.1"/>
    </source>
</evidence>
<dbReference type="Proteomes" id="UP001597124">
    <property type="component" value="Unassembled WGS sequence"/>
</dbReference>
<dbReference type="InterPro" id="IPR036942">
    <property type="entry name" value="Beta-barrel_TonB_sf"/>
</dbReference>
<reference evidence="16" key="1">
    <citation type="journal article" date="2019" name="Int. J. Syst. Evol. Microbiol.">
        <title>The Global Catalogue of Microorganisms (GCM) 10K type strain sequencing project: providing services to taxonomists for standard genome sequencing and annotation.</title>
        <authorList>
            <consortium name="The Broad Institute Genomics Platform"/>
            <consortium name="The Broad Institute Genome Sequencing Center for Infectious Disease"/>
            <person name="Wu L."/>
            <person name="Ma J."/>
        </authorList>
    </citation>
    <scope>NUCLEOTIDE SEQUENCE [LARGE SCALE GENOMIC DNA]</scope>
    <source>
        <strain evidence="16">CCUG 52537</strain>
    </source>
</reference>
<evidence type="ECO:0000256" key="2">
    <source>
        <dbReference type="ARBA" id="ARBA00022448"/>
    </source>
</evidence>
<sequence>MSVSCPALAQVEEQGANQIPDIVVTARRQAESLQNTPISVSVLTADALEQRQAIEMAEAVQLVPNMQFDVGSSYGGSSALSSIYIRGIGQSEAQLSVDPGVALYVDGVYMTRLIGQTLDLVDIDRVEVLRGPQGTLFGRNTIGGAINIATRRPGDKLAASINAQVGSDFDMVLRGSVSGPLSEGIRAGASVLYHHRDNYIEGVSGARSSGGRDAFSGRLVVDADLTDNLLLSLSLDGTTSREPGLLSVPVAYYDGSAFGEVHNAFFSGAPEVCTNYGSAARFSDTRCYNAQWRKGQFRTAGTHQTPESHDAIIQDLHGHRFKPRQELDMWGVSGQLSWRPNTGLEFKSITAFRSARLNYAHDGDHSPHLIVHNDDKNKIDSFTQEFQVIGNHLDGRLKWLVGAFYFYEDGFTSDIVDTNLVMFQSGAAIKTDSYAAFGQATYDLVDQLSLTVGLRYTDEAKTFSAGDRFIILADFGLGIPAGTPVLPIGQVAKAKSDAFTPMASLSFKPTEELNLYVSYSQGFKGGGFTQAVFPAAPTIPSFNPERVTSYEAGVKFLGFDRKLRINGAVFHGDYKDIQVTVIEGVAPTIRNAAKGRIRGGELEIQAAPADGLRLEGSLGYLDAEYLEVSGAAALAGLTVDKKFVNAPEWTLAAAASYSLDVGGGQLTPRAEWSYRSRTYNNAVNTPEISQPGFHLFNALISYSDPDDRWLFSAGAKNIGNKRYLMSGYADPAGIGMAEGVYDRGRVFFVSARGKY</sequence>
<feature type="domain" description="TonB-dependent receptor plug" evidence="14">
    <location>
        <begin position="33"/>
        <end position="145"/>
    </location>
</feature>
<dbReference type="SUPFAM" id="SSF56935">
    <property type="entry name" value="Porins"/>
    <property type="match status" value="1"/>
</dbReference>
<comment type="similarity">
    <text evidence="11 12">Belongs to the TonB-dependent receptor family.</text>
</comment>
<dbReference type="PROSITE" id="PS52016">
    <property type="entry name" value="TONB_DEPENDENT_REC_3"/>
    <property type="match status" value="1"/>
</dbReference>
<keyword evidence="7" id="KW-0406">Ion transport</keyword>
<evidence type="ECO:0000256" key="3">
    <source>
        <dbReference type="ARBA" id="ARBA00022452"/>
    </source>
</evidence>
<evidence type="ECO:0000256" key="11">
    <source>
        <dbReference type="PROSITE-ProRule" id="PRU01360"/>
    </source>
</evidence>
<evidence type="ECO:0000256" key="12">
    <source>
        <dbReference type="RuleBase" id="RU003357"/>
    </source>
</evidence>
<keyword evidence="3 11" id="KW-1134">Transmembrane beta strand</keyword>
<evidence type="ECO:0000256" key="7">
    <source>
        <dbReference type="ARBA" id="ARBA00023065"/>
    </source>
</evidence>
<keyword evidence="16" id="KW-1185">Reference proteome</keyword>
<evidence type="ECO:0000256" key="4">
    <source>
        <dbReference type="ARBA" id="ARBA00022496"/>
    </source>
</evidence>
<keyword evidence="15" id="KW-0675">Receptor</keyword>
<evidence type="ECO:0000256" key="1">
    <source>
        <dbReference type="ARBA" id="ARBA00004571"/>
    </source>
</evidence>
<dbReference type="EMBL" id="JBHTIK010000008">
    <property type="protein sequence ID" value="MFD0849296.1"/>
    <property type="molecule type" value="Genomic_DNA"/>
</dbReference>
<dbReference type="PANTHER" id="PTHR32552">
    <property type="entry name" value="FERRICHROME IRON RECEPTOR-RELATED"/>
    <property type="match status" value="1"/>
</dbReference>
<dbReference type="CDD" id="cd01347">
    <property type="entry name" value="ligand_gated_channel"/>
    <property type="match status" value="1"/>
</dbReference>
<evidence type="ECO:0000256" key="8">
    <source>
        <dbReference type="ARBA" id="ARBA00023077"/>
    </source>
</evidence>
<evidence type="ECO:0000256" key="9">
    <source>
        <dbReference type="ARBA" id="ARBA00023136"/>
    </source>
</evidence>
<keyword evidence="9 11" id="KW-0472">Membrane</keyword>
<evidence type="ECO:0000256" key="6">
    <source>
        <dbReference type="ARBA" id="ARBA00023004"/>
    </source>
</evidence>
<dbReference type="Pfam" id="PF07715">
    <property type="entry name" value="Plug"/>
    <property type="match status" value="1"/>
</dbReference>
<keyword evidence="2 11" id="KW-0813">Transport</keyword>
<dbReference type="InterPro" id="IPR039426">
    <property type="entry name" value="TonB-dep_rcpt-like"/>
</dbReference>
<gene>
    <name evidence="15" type="ORF">ACFQ00_13245</name>
</gene>
<evidence type="ECO:0000256" key="5">
    <source>
        <dbReference type="ARBA" id="ARBA00022692"/>
    </source>
</evidence>
<feature type="domain" description="TonB-dependent receptor-like beta-barrel" evidence="13">
    <location>
        <begin position="319"/>
        <end position="718"/>
    </location>
</feature>
<keyword evidence="6" id="KW-0408">Iron</keyword>
<evidence type="ECO:0000313" key="16">
    <source>
        <dbReference type="Proteomes" id="UP001597124"/>
    </source>
</evidence>
<evidence type="ECO:0000256" key="10">
    <source>
        <dbReference type="ARBA" id="ARBA00023237"/>
    </source>
</evidence>
<comment type="subcellular location">
    <subcellularLocation>
        <location evidence="1 11">Cell outer membrane</location>
        <topology evidence="1 11">Multi-pass membrane protein</topology>
    </subcellularLocation>
</comment>
<organism evidence="15 16">
    <name type="scientific">Sphingosinicella xenopeptidilytica</name>
    <dbReference type="NCBI Taxonomy" id="364098"/>
    <lineage>
        <taxon>Bacteria</taxon>
        <taxon>Pseudomonadati</taxon>
        <taxon>Pseudomonadota</taxon>
        <taxon>Alphaproteobacteria</taxon>
        <taxon>Sphingomonadales</taxon>
        <taxon>Sphingosinicellaceae</taxon>
        <taxon>Sphingosinicella</taxon>
    </lineage>
</organism>
<dbReference type="InterPro" id="IPR037066">
    <property type="entry name" value="Plug_dom_sf"/>
</dbReference>
<keyword evidence="10 11" id="KW-0998">Cell outer membrane</keyword>
<dbReference type="Gene3D" id="2.40.170.20">
    <property type="entry name" value="TonB-dependent receptor, beta-barrel domain"/>
    <property type="match status" value="1"/>
</dbReference>
<protein>
    <submittedName>
        <fullName evidence="15">TonB-dependent receptor</fullName>
    </submittedName>
</protein>
<accession>A0ABW3C4E6</accession>